<evidence type="ECO:0000256" key="4">
    <source>
        <dbReference type="SAM" id="MobiDB-lite"/>
    </source>
</evidence>
<feature type="compositionally biased region" description="Polar residues" evidence="4">
    <location>
        <begin position="93"/>
        <end position="106"/>
    </location>
</feature>
<dbReference type="PANTHER" id="PTHR46983">
    <property type="entry name" value="CYSTEINE AND HISTIDINE-RICH DOMAIN-CONTAINING PROTEIN 1"/>
    <property type="match status" value="1"/>
</dbReference>
<keyword evidence="1" id="KW-0479">Metal-binding</keyword>
<evidence type="ECO:0000256" key="2">
    <source>
        <dbReference type="ARBA" id="ARBA00022737"/>
    </source>
</evidence>
<dbReference type="EMBL" id="FQNC01000079">
    <property type="protein sequence ID" value="SGZ11588.1"/>
    <property type="molecule type" value="Genomic_DNA"/>
</dbReference>
<evidence type="ECO:0000256" key="1">
    <source>
        <dbReference type="ARBA" id="ARBA00022723"/>
    </source>
</evidence>
<feature type="domain" description="CHORD" evidence="5">
    <location>
        <begin position="6"/>
        <end position="68"/>
    </location>
</feature>
<reference evidence="6 7" key="1">
    <citation type="submission" date="2016-11" db="EMBL/GenBank/DDBJ databases">
        <authorList>
            <person name="Jaros S."/>
            <person name="Januszkiewicz K."/>
            <person name="Wedrychowicz H."/>
        </authorList>
    </citation>
    <scope>NUCLEOTIDE SEQUENCE [LARGE SCALE GENOMIC DNA]</scope>
</reference>
<gene>
    <name evidence="6" type="primary">BQ5605_C104g13167</name>
    <name evidence="6" type="ORF">BQ5605_C104G13167</name>
</gene>
<organism evidence="6 7">
    <name type="scientific">Microbotryum silenes-dioicae</name>
    <dbReference type="NCBI Taxonomy" id="796604"/>
    <lineage>
        <taxon>Eukaryota</taxon>
        <taxon>Fungi</taxon>
        <taxon>Dikarya</taxon>
        <taxon>Basidiomycota</taxon>
        <taxon>Pucciniomycotina</taxon>
        <taxon>Microbotryomycetes</taxon>
        <taxon>Microbotryales</taxon>
        <taxon>Microbotryaceae</taxon>
        <taxon>Microbotryum</taxon>
    </lineage>
</organism>
<feature type="domain" description="CHORD" evidence="5">
    <location>
        <begin position="134"/>
        <end position="194"/>
    </location>
</feature>
<dbReference type="STRING" id="796604.A0A2X0NB84"/>
<evidence type="ECO:0000313" key="6">
    <source>
        <dbReference type="EMBL" id="SGZ11588.1"/>
    </source>
</evidence>
<keyword evidence="2" id="KW-0677">Repeat</keyword>
<keyword evidence="7" id="KW-1185">Reference proteome</keyword>
<sequence>MASTTCTRKGCGKTFDESNNTQADCQFHPGAAVFHEGMKSWSCCATTNKPVTAFDEFLALPGCATGTHSSEKPVAPPKPTVVESTPAPVATGVNGQETAASSSSATLKDRQPVSTEYVEEQDDPSLTVPAGARCKRRACGATFEPSTSRHDTECQYHIGVPLFHEGSKGYSCCKRRVLDFDDFLRIEGCRSGKHLFVGPKPKSGQEEEDQLVECRVDHYQSPRSVCVSIFGKQADKDRSSVRFEVEEVSRLKAPCVGLQTNSIALFAHLDPVRSDDLI</sequence>
<keyword evidence="3" id="KW-0862">Zinc</keyword>
<proteinExistence type="predicted"/>
<dbReference type="GO" id="GO:0046872">
    <property type="term" value="F:metal ion binding"/>
    <property type="evidence" value="ECO:0007669"/>
    <property type="project" value="UniProtKB-KW"/>
</dbReference>
<dbReference type="AlphaFoldDB" id="A0A2X0NB84"/>
<dbReference type="SUPFAM" id="SSF49764">
    <property type="entry name" value="HSP20-like chaperones"/>
    <property type="match status" value="1"/>
</dbReference>
<dbReference type="Pfam" id="PF04968">
    <property type="entry name" value="CHORD"/>
    <property type="match status" value="2"/>
</dbReference>
<name>A0A2X0NB84_9BASI</name>
<accession>A0A2X0NB84</accession>
<dbReference type="InterPro" id="IPR039790">
    <property type="entry name" value="CHRD1"/>
</dbReference>
<dbReference type="PROSITE" id="PS51401">
    <property type="entry name" value="CHORD"/>
    <property type="match status" value="2"/>
</dbReference>
<dbReference type="Gene3D" id="4.10.1130.20">
    <property type="match status" value="2"/>
</dbReference>
<evidence type="ECO:0000259" key="5">
    <source>
        <dbReference type="PROSITE" id="PS51401"/>
    </source>
</evidence>
<evidence type="ECO:0000313" key="7">
    <source>
        <dbReference type="Proteomes" id="UP000249464"/>
    </source>
</evidence>
<dbReference type="InterPro" id="IPR008978">
    <property type="entry name" value="HSP20-like_chaperone"/>
</dbReference>
<feature type="region of interest" description="Disordered" evidence="4">
    <location>
        <begin position="67"/>
        <end position="124"/>
    </location>
</feature>
<dbReference type="Gene3D" id="2.60.40.790">
    <property type="match status" value="1"/>
</dbReference>
<protein>
    <submittedName>
        <fullName evidence="6">BQ5605_C104g13167 protein</fullName>
    </submittedName>
</protein>
<dbReference type="Proteomes" id="UP000249464">
    <property type="component" value="Unassembled WGS sequence"/>
</dbReference>
<dbReference type="PANTHER" id="PTHR46983:SF3">
    <property type="entry name" value="CHPADIPLOID STATE MAINTENANCE PROTEIN CHPA"/>
    <property type="match status" value="1"/>
</dbReference>
<evidence type="ECO:0000256" key="3">
    <source>
        <dbReference type="ARBA" id="ARBA00022833"/>
    </source>
</evidence>
<dbReference type="InterPro" id="IPR007051">
    <property type="entry name" value="CHORD_dom"/>
</dbReference>